<keyword evidence="2" id="KW-0067">ATP-binding</keyword>
<dbReference type="GO" id="GO:0005524">
    <property type="term" value="F:ATP binding"/>
    <property type="evidence" value="ECO:0007669"/>
    <property type="project" value="UniProtKB-KW"/>
</dbReference>
<dbReference type="SUPFAM" id="SSF52540">
    <property type="entry name" value="P-loop containing nucleoside triphosphate hydrolases"/>
    <property type="match status" value="1"/>
</dbReference>
<proteinExistence type="predicted"/>
<name>A0A3B0U6K6_9ZZZZ</name>
<evidence type="ECO:0000256" key="2">
    <source>
        <dbReference type="ARBA" id="ARBA00022840"/>
    </source>
</evidence>
<sequence>MARRFSTRRGSGASGGAKLARAYEKLLADGALGPDGAQYGVLQKLVELADRLDAFQSQKTTLAAFFSRRQPAPKGIYVFGDVGRGKTMLMDLFFTQVNVKRKRRVHFHQFMNEVHQSIAVIRKNQSRYGKDFDPVALVAAPLIKKVTLLCFDEFHVNDITNAMLLGRLFEKFFAAGVVVVATSNVAPDGLYKNGLNRELFIPFVDMLKSRCEVVHLEAAKDYRLDKLSSQPVFFFGRAEQTRRKMDRLWSDLSDGLADRSDEIRLLGRTIKVPRTLKGMARFEFEDLCANPLGARDYLAVSHAFHLLAIDGVPRFCAANSNEAKRFILLIDTLYDQRVKLMASFATSLDGLSEDPDTAFEFRRCVSRLKEMASDAYLSAKQR</sequence>
<accession>A0A3B0U6K6</accession>
<dbReference type="GO" id="GO:0005737">
    <property type="term" value="C:cytoplasm"/>
    <property type="evidence" value="ECO:0007669"/>
    <property type="project" value="TreeGrafter"/>
</dbReference>
<dbReference type="Gene3D" id="3.40.50.300">
    <property type="entry name" value="P-loop containing nucleotide triphosphate hydrolases"/>
    <property type="match status" value="1"/>
</dbReference>
<dbReference type="Pfam" id="PF03969">
    <property type="entry name" value="AFG1_ATPase"/>
    <property type="match status" value="1"/>
</dbReference>
<evidence type="ECO:0000313" key="3">
    <source>
        <dbReference type="EMBL" id="VAW22122.1"/>
    </source>
</evidence>
<dbReference type="AlphaFoldDB" id="A0A3B0U6K6"/>
<gene>
    <name evidence="3" type="ORF">MNBD_ALPHA12-955</name>
</gene>
<dbReference type="InterPro" id="IPR027417">
    <property type="entry name" value="P-loop_NTPase"/>
</dbReference>
<dbReference type="PANTHER" id="PTHR12169">
    <property type="entry name" value="ATPASE N2B"/>
    <property type="match status" value="1"/>
</dbReference>
<organism evidence="3">
    <name type="scientific">hydrothermal vent metagenome</name>
    <dbReference type="NCBI Taxonomy" id="652676"/>
    <lineage>
        <taxon>unclassified sequences</taxon>
        <taxon>metagenomes</taxon>
        <taxon>ecological metagenomes</taxon>
    </lineage>
</organism>
<dbReference type="InterPro" id="IPR005654">
    <property type="entry name" value="ATPase_AFG1-like"/>
</dbReference>
<dbReference type="EMBL" id="UOEO01000197">
    <property type="protein sequence ID" value="VAW22122.1"/>
    <property type="molecule type" value="Genomic_DNA"/>
</dbReference>
<protein>
    <submittedName>
        <fullName evidence="3">ATPase</fullName>
    </submittedName>
</protein>
<dbReference type="PANTHER" id="PTHR12169:SF6">
    <property type="entry name" value="AFG1-LIKE ATPASE"/>
    <property type="match status" value="1"/>
</dbReference>
<keyword evidence="1" id="KW-0547">Nucleotide-binding</keyword>
<reference evidence="3" key="1">
    <citation type="submission" date="2018-06" db="EMBL/GenBank/DDBJ databases">
        <authorList>
            <person name="Zhirakovskaya E."/>
        </authorList>
    </citation>
    <scope>NUCLEOTIDE SEQUENCE</scope>
</reference>
<dbReference type="NCBIfam" id="NF040713">
    <property type="entry name" value="ZapE"/>
    <property type="match status" value="1"/>
</dbReference>
<dbReference type="GO" id="GO:0016887">
    <property type="term" value="F:ATP hydrolysis activity"/>
    <property type="evidence" value="ECO:0007669"/>
    <property type="project" value="InterPro"/>
</dbReference>
<evidence type="ECO:0000256" key="1">
    <source>
        <dbReference type="ARBA" id="ARBA00022741"/>
    </source>
</evidence>